<dbReference type="WBParaSite" id="ACRNAN_Path_846.g3256.t1">
    <property type="protein sequence ID" value="ACRNAN_Path_846.g3256.t1"/>
    <property type="gene ID" value="ACRNAN_Path_846.g3256"/>
</dbReference>
<dbReference type="InterPro" id="IPR029052">
    <property type="entry name" value="Metallo-depent_PP-like"/>
</dbReference>
<dbReference type="Gene3D" id="3.60.21.10">
    <property type="match status" value="1"/>
</dbReference>
<evidence type="ECO:0000256" key="2">
    <source>
        <dbReference type="ARBA" id="ARBA00022692"/>
    </source>
</evidence>
<dbReference type="InterPro" id="IPR004843">
    <property type="entry name" value="Calcineurin-like_PHP"/>
</dbReference>
<dbReference type="PANTHER" id="PTHR13315">
    <property type="entry name" value="METALLO PHOSPHOESTERASE RELATED"/>
    <property type="match status" value="1"/>
</dbReference>
<dbReference type="SUPFAM" id="SSF56300">
    <property type="entry name" value="Metallo-dependent phosphatases"/>
    <property type="match status" value="1"/>
</dbReference>
<evidence type="ECO:0000256" key="3">
    <source>
        <dbReference type="ARBA" id="ARBA00022989"/>
    </source>
</evidence>
<evidence type="ECO:0000313" key="6">
    <source>
        <dbReference type="Proteomes" id="UP000887540"/>
    </source>
</evidence>
<dbReference type="GO" id="GO:0005783">
    <property type="term" value="C:endoplasmic reticulum"/>
    <property type="evidence" value="ECO:0007669"/>
    <property type="project" value="TreeGrafter"/>
</dbReference>
<keyword evidence="4" id="KW-0472">Membrane</keyword>
<dbReference type="AlphaFoldDB" id="A0A914CDV6"/>
<keyword evidence="2" id="KW-0812">Transmembrane</keyword>
<evidence type="ECO:0000313" key="7">
    <source>
        <dbReference type="WBParaSite" id="ACRNAN_Path_846.g3256.t1"/>
    </source>
</evidence>
<accession>A0A914CDV6</accession>
<dbReference type="InterPro" id="IPR033308">
    <property type="entry name" value="PGAP5/Cdc1/Ted1"/>
</dbReference>
<dbReference type="PANTHER" id="PTHR13315:SF4">
    <property type="entry name" value="METALLOPHOSPHOESTERASE, ISOFORM E"/>
    <property type="match status" value="1"/>
</dbReference>
<keyword evidence="6" id="KW-1185">Reference proteome</keyword>
<dbReference type="Proteomes" id="UP000887540">
    <property type="component" value="Unplaced"/>
</dbReference>
<evidence type="ECO:0000259" key="5">
    <source>
        <dbReference type="Pfam" id="PF00149"/>
    </source>
</evidence>
<comment type="subcellular location">
    <subcellularLocation>
        <location evidence="1">Membrane</location>
        <topology evidence="1">Multi-pass membrane protein</topology>
    </subcellularLocation>
</comment>
<dbReference type="Pfam" id="PF00149">
    <property type="entry name" value="Metallophos"/>
    <property type="match status" value="1"/>
</dbReference>
<dbReference type="GO" id="GO:0006506">
    <property type="term" value="P:GPI anchor biosynthetic process"/>
    <property type="evidence" value="ECO:0007669"/>
    <property type="project" value="InterPro"/>
</dbReference>
<feature type="domain" description="Calcineurin-like phosphoesterase" evidence="5">
    <location>
        <begin position="46"/>
        <end position="231"/>
    </location>
</feature>
<organism evidence="6 7">
    <name type="scientific">Acrobeloides nanus</name>
    <dbReference type="NCBI Taxonomy" id="290746"/>
    <lineage>
        <taxon>Eukaryota</taxon>
        <taxon>Metazoa</taxon>
        <taxon>Ecdysozoa</taxon>
        <taxon>Nematoda</taxon>
        <taxon>Chromadorea</taxon>
        <taxon>Rhabditida</taxon>
        <taxon>Tylenchina</taxon>
        <taxon>Cephalobomorpha</taxon>
        <taxon>Cephaloboidea</taxon>
        <taxon>Cephalobidae</taxon>
        <taxon>Acrobeloides</taxon>
    </lineage>
</organism>
<dbReference type="GO" id="GO:0016787">
    <property type="term" value="F:hydrolase activity"/>
    <property type="evidence" value="ECO:0007669"/>
    <property type="project" value="InterPro"/>
</dbReference>
<dbReference type="GO" id="GO:0016020">
    <property type="term" value="C:membrane"/>
    <property type="evidence" value="ECO:0007669"/>
    <property type="project" value="UniProtKB-SubCell"/>
</dbReference>
<evidence type="ECO:0000256" key="1">
    <source>
        <dbReference type="ARBA" id="ARBA00004141"/>
    </source>
</evidence>
<name>A0A914CDV6_9BILA</name>
<keyword evidence="3" id="KW-1133">Transmembrane helix</keyword>
<evidence type="ECO:0000256" key="4">
    <source>
        <dbReference type="ARBA" id="ARBA00023136"/>
    </source>
</evidence>
<protein>
    <submittedName>
        <fullName evidence="7">Calcineurin-like phosphoesterase domain-containing protein</fullName>
    </submittedName>
</protein>
<proteinExistence type="predicted"/>
<sequence length="299" mass="34673">MSRLNLMKRTILTFLIVGPLLWSEWLSLEWSTWLWDIPEAREHSVKILIVADPQLIGYQNEPYFVGWISRWDSDRYMRRSFSKVLSHFEPNLIVFLGDLLDENIQMTQDELDLTYKRFLSAFPIPDNAQTIYIPGDNDVGGENEPVYTHLIERFANYFPNMLKLKDKRFEFIEIAELIMGSYQPELVKNASDGGIKLLLAHMPILRSNSLTNNKLFANYSPDLILSGHDHTAEIYIRSRNISNFDRYVPEKKLRLPISPDHPIVELQSPTVSYRMGVPAMGYGALCYGFLDAIHSYFCI</sequence>
<reference evidence="7" key="1">
    <citation type="submission" date="2022-11" db="UniProtKB">
        <authorList>
            <consortium name="WormBaseParasite"/>
        </authorList>
    </citation>
    <scope>IDENTIFICATION</scope>
</reference>